<evidence type="ECO:0000313" key="2">
    <source>
        <dbReference type="Proteomes" id="UP001469553"/>
    </source>
</evidence>
<protein>
    <submittedName>
        <fullName evidence="1">Uncharacterized protein</fullName>
    </submittedName>
</protein>
<name>A0ABV0ZVA6_9TELE</name>
<proteinExistence type="predicted"/>
<sequence length="135" mass="14581">MTDRQPVQGVSQPLTSEDGSSSIITLNKFKSCMVVQLVALLSCSKKVLGSDPTLQSFCMEFACSACACVGSLQVLQLPPTVQKHVRLIGLSKLTLGMSVCMHGCLSFVSLCYPMMVGRPVQGGLRFLPNNRWKLA</sequence>
<organism evidence="1 2">
    <name type="scientific">Ameca splendens</name>
    <dbReference type="NCBI Taxonomy" id="208324"/>
    <lineage>
        <taxon>Eukaryota</taxon>
        <taxon>Metazoa</taxon>
        <taxon>Chordata</taxon>
        <taxon>Craniata</taxon>
        <taxon>Vertebrata</taxon>
        <taxon>Euteleostomi</taxon>
        <taxon>Actinopterygii</taxon>
        <taxon>Neopterygii</taxon>
        <taxon>Teleostei</taxon>
        <taxon>Neoteleostei</taxon>
        <taxon>Acanthomorphata</taxon>
        <taxon>Ovalentaria</taxon>
        <taxon>Atherinomorphae</taxon>
        <taxon>Cyprinodontiformes</taxon>
        <taxon>Goodeidae</taxon>
        <taxon>Ameca</taxon>
    </lineage>
</organism>
<accession>A0ABV0ZVA6</accession>
<keyword evidence="2" id="KW-1185">Reference proteome</keyword>
<dbReference type="EMBL" id="JAHRIP010075339">
    <property type="protein sequence ID" value="MEQ2309855.1"/>
    <property type="molecule type" value="Genomic_DNA"/>
</dbReference>
<gene>
    <name evidence="1" type="ORF">AMECASPLE_002782</name>
</gene>
<comment type="caution">
    <text evidence="1">The sequence shown here is derived from an EMBL/GenBank/DDBJ whole genome shotgun (WGS) entry which is preliminary data.</text>
</comment>
<reference evidence="1 2" key="1">
    <citation type="submission" date="2021-06" db="EMBL/GenBank/DDBJ databases">
        <authorList>
            <person name="Palmer J.M."/>
        </authorList>
    </citation>
    <scope>NUCLEOTIDE SEQUENCE [LARGE SCALE GENOMIC DNA]</scope>
    <source>
        <strain evidence="1 2">AS_MEX2019</strain>
        <tissue evidence="1">Muscle</tissue>
    </source>
</reference>
<dbReference type="Proteomes" id="UP001469553">
    <property type="component" value="Unassembled WGS sequence"/>
</dbReference>
<evidence type="ECO:0000313" key="1">
    <source>
        <dbReference type="EMBL" id="MEQ2309855.1"/>
    </source>
</evidence>